<dbReference type="PROSITE" id="PS01124">
    <property type="entry name" value="HTH_ARAC_FAMILY_2"/>
    <property type="match status" value="1"/>
</dbReference>
<protein>
    <submittedName>
        <fullName evidence="5">AraC family transcriptional regulator</fullName>
    </submittedName>
</protein>
<name>A0A1Z4LYV3_9CYAN</name>
<gene>
    <name evidence="5" type="ORF">NIES267_57940</name>
</gene>
<dbReference type="Pfam" id="PF12833">
    <property type="entry name" value="HTH_18"/>
    <property type="match status" value="1"/>
</dbReference>
<dbReference type="PANTHER" id="PTHR46796">
    <property type="entry name" value="HTH-TYPE TRANSCRIPTIONAL ACTIVATOR RHAS-RELATED"/>
    <property type="match status" value="1"/>
</dbReference>
<dbReference type="OrthoDB" id="516605at2"/>
<dbReference type="Proteomes" id="UP000218418">
    <property type="component" value="Chromosome"/>
</dbReference>
<keyword evidence="6" id="KW-1185">Reference proteome</keyword>
<dbReference type="SMART" id="SM00342">
    <property type="entry name" value="HTH_ARAC"/>
    <property type="match status" value="1"/>
</dbReference>
<dbReference type="InterPro" id="IPR050204">
    <property type="entry name" value="AraC_XylS_family_regulators"/>
</dbReference>
<dbReference type="SUPFAM" id="SSF46689">
    <property type="entry name" value="Homeodomain-like"/>
    <property type="match status" value="2"/>
</dbReference>
<dbReference type="PROSITE" id="PS00041">
    <property type="entry name" value="HTH_ARAC_FAMILY_1"/>
    <property type="match status" value="1"/>
</dbReference>
<evidence type="ECO:0000313" key="5">
    <source>
        <dbReference type="EMBL" id="BAY86288.1"/>
    </source>
</evidence>
<sequence length="295" mass="33003">MNKVPSTKLSTIAYSSDEGLIASSKDLGWKSITVKEYQLPPAQGSYPAFEQHDLTLCLTTRPHRIHQVIGKQRYVGIYSKGDICITPAGTPGEYRAEGDDHFLQIQIEPEFLETVAQQTGFDGSSLELIHKFRDRNPQVEQIIMMLYSELNQGSGLGSKLYIESLSNALAVNLLRDYSVQKTSLNLSLAGLSDSKLLLVTDYINDNIASEIKLSDLANLAGISQYHFSRLFKKSLGISPNKYVIKQRVERAKSLLKNPELSVTDIALLCGFNSHSHFGQYFRRFTGFTPKQYRAS</sequence>
<evidence type="ECO:0000256" key="1">
    <source>
        <dbReference type="ARBA" id="ARBA00023015"/>
    </source>
</evidence>
<keyword evidence="2" id="KW-0238">DNA-binding</keyword>
<dbReference type="Gene3D" id="1.10.10.60">
    <property type="entry name" value="Homeodomain-like"/>
    <property type="match status" value="2"/>
</dbReference>
<feature type="domain" description="HTH araC/xylS-type" evidence="4">
    <location>
        <begin position="197"/>
        <end position="295"/>
    </location>
</feature>
<evidence type="ECO:0000259" key="4">
    <source>
        <dbReference type="PROSITE" id="PS01124"/>
    </source>
</evidence>
<dbReference type="AlphaFoldDB" id="A0A1Z4LYV3"/>
<evidence type="ECO:0000313" key="6">
    <source>
        <dbReference type="Proteomes" id="UP000218418"/>
    </source>
</evidence>
<keyword evidence="3" id="KW-0804">Transcription</keyword>
<dbReference type="InterPro" id="IPR020449">
    <property type="entry name" value="Tscrpt_reg_AraC-type_HTH"/>
</dbReference>
<accession>A0A1Z4LYV3</accession>
<dbReference type="GO" id="GO:0003700">
    <property type="term" value="F:DNA-binding transcription factor activity"/>
    <property type="evidence" value="ECO:0007669"/>
    <property type="project" value="InterPro"/>
</dbReference>
<organism evidence="5 6">
    <name type="scientific">Calothrix parasitica NIES-267</name>
    <dbReference type="NCBI Taxonomy" id="1973488"/>
    <lineage>
        <taxon>Bacteria</taxon>
        <taxon>Bacillati</taxon>
        <taxon>Cyanobacteriota</taxon>
        <taxon>Cyanophyceae</taxon>
        <taxon>Nostocales</taxon>
        <taxon>Calotrichaceae</taxon>
        <taxon>Calothrix</taxon>
    </lineage>
</organism>
<evidence type="ECO:0000256" key="3">
    <source>
        <dbReference type="ARBA" id="ARBA00023163"/>
    </source>
</evidence>
<dbReference type="PRINTS" id="PR00032">
    <property type="entry name" value="HTHARAC"/>
</dbReference>
<reference evidence="5 6" key="1">
    <citation type="submission" date="2017-06" db="EMBL/GenBank/DDBJ databases">
        <title>Genome sequencing of cyanobaciteial culture collection at National Institute for Environmental Studies (NIES).</title>
        <authorList>
            <person name="Hirose Y."/>
            <person name="Shimura Y."/>
            <person name="Fujisawa T."/>
            <person name="Nakamura Y."/>
            <person name="Kawachi M."/>
        </authorList>
    </citation>
    <scope>NUCLEOTIDE SEQUENCE [LARGE SCALE GENOMIC DNA]</scope>
    <source>
        <strain evidence="5 6">NIES-267</strain>
    </source>
</reference>
<dbReference type="PANTHER" id="PTHR46796:SF6">
    <property type="entry name" value="ARAC SUBFAMILY"/>
    <property type="match status" value="1"/>
</dbReference>
<dbReference type="InterPro" id="IPR018060">
    <property type="entry name" value="HTH_AraC"/>
</dbReference>
<dbReference type="GO" id="GO:0043565">
    <property type="term" value="F:sequence-specific DNA binding"/>
    <property type="evidence" value="ECO:0007669"/>
    <property type="project" value="InterPro"/>
</dbReference>
<evidence type="ECO:0000256" key="2">
    <source>
        <dbReference type="ARBA" id="ARBA00023125"/>
    </source>
</evidence>
<dbReference type="InterPro" id="IPR009057">
    <property type="entry name" value="Homeodomain-like_sf"/>
</dbReference>
<dbReference type="InterPro" id="IPR018062">
    <property type="entry name" value="HTH_AraC-typ_CS"/>
</dbReference>
<keyword evidence="1" id="KW-0805">Transcription regulation</keyword>
<proteinExistence type="predicted"/>
<dbReference type="EMBL" id="AP018227">
    <property type="protein sequence ID" value="BAY86288.1"/>
    <property type="molecule type" value="Genomic_DNA"/>
</dbReference>